<dbReference type="EMBL" id="JANUXY010000005">
    <property type="protein sequence ID" value="MCS4486405.1"/>
    <property type="molecule type" value="Genomic_DNA"/>
</dbReference>
<keyword evidence="3" id="KW-1185">Reference proteome</keyword>
<proteinExistence type="predicted"/>
<evidence type="ECO:0000256" key="1">
    <source>
        <dbReference type="SAM" id="SignalP"/>
    </source>
</evidence>
<gene>
    <name evidence="2" type="ORF">NXS11_05780</name>
</gene>
<dbReference type="RefSeq" id="WP_259199727.1">
    <property type="nucleotide sequence ID" value="NZ_JANUXY010000005.1"/>
</dbReference>
<dbReference type="Proteomes" id="UP001205609">
    <property type="component" value="Unassembled WGS sequence"/>
</dbReference>
<evidence type="ECO:0000313" key="3">
    <source>
        <dbReference type="Proteomes" id="UP001205609"/>
    </source>
</evidence>
<evidence type="ECO:0000313" key="2">
    <source>
        <dbReference type="EMBL" id="MCS4486405.1"/>
    </source>
</evidence>
<feature type="signal peptide" evidence="1">
    <location>
        <begin position="1"/>
        <end position="19"/>
    </location>
</feature>
<keyword evidence="1" id="KW-0732">Signal</keyword>
<sequence length="291" mass="33585">MNKLLSVITLCTIIMFVLSACGGQTHHDKVVFDAQLKRVADKEKTFNQTLNAMPLDKLKGLRQSDTTDKNKKYIKQLDKQIKKQLEPQFQAYYKAVQQLPDENQQLKEIKMAYLKGMNGKKQEVQRLKDFITQYMASIDANEHILNETQAFESHRANVETYIAQAKLDGAEESGVLEKILETSNEKIKTSAEEASQHNDEQEAQIYQAETLPLIHQQIKELNQKQLHNNSVHQARQSAIEMYYSLESYYQARVKAIQYSEALSKIDTNTLITSSEQLAHYDEDYQQKYEAL</sequence>
<feature type="chain" id="PRO_5046546708" evidence="1">
    <location>
        <begin position="20"/>
        <end position="291"/>
    </location>
</feature>
<dbReference type="InterPro" id="IPR048013">
    <property type="entry name" value="EMYY_lipop"/>
</dbReference>
<protein>
    <submittedName>
        <fullName evidence="2">EMYY motif lipoprotein</fullName>
    </submittedName>
</protein>
<keyword evidence="2" id="KW-0449">Lipoprotein</keyword>
<accession>A0ABT2F3E6</accession>
<name>A0ABT2F3E6_9STAP</name>
<reference evidence="2 3" key="1">
    <citation type="journal article" date="2023" name="Int. J. Syst. Evol. Microbiol.">
        <title>Streptococcus sciuri sp. nov., Staphylococcus marylandisciuri sp. nov. and Staphylococcus americanisciuri sp. nov., isolated from faeces of eastern grey squirrel (Sciurus carolinensis).</title>
        <authorList>
            <person name="Volokhov D.V."/>
            <person name="Zagorodnyaya T.A."/>
            <person name="Furtak V.A."/>
            <person name="Nattanmai G."/>
            <person name="Randall L."/>
            <person name="Jose S."/>
            <person name="Gao Y."/>
            <person name="Eisenberg T."/>
            <person name="Delmonte P."/>
            <person name="Blom J."/>
            <person name="Mitchell K.K."/>
        </authorList>
    </citation>
    <scope>NUCLEOTIDE SEQUENCE [LARGE SCALE GENOMIC DNA]</scope>
    <source>
        <strain evidence="2 3">GRT3</strain>
    </source>
</reference>
<dbReference type="NCBIfam" id="NF033194">
    <property type="entry name" value="lipo_EMYY"/>
    <property type="match status" value="1"/>
</dbReference>
<dbReference type="PROSITE" id="PS51257">
    <property type="entry name" value="PROKAR_LIPOPROTEIN"/>
    <property type="match status" value="1"/>
</dbReference>
<organism evidence="2 3">
    <name type="scientific">Staphylococcus americanisciuri</name>
    <dbReference type="NCBI Taxonomy" id="2973940"/>
    <lineage>
        <taxon>Bacteria</taxon>
        <taxon>Bacillati</taxon>
        <taxon>Bacillota</taxon>
        <taxon>Bacilli</taxon>
        <taxon>Bacillales</taxon>
        <taxon>Staphylococcaceae</taxon>
        <taxon>Staphylococcus</taxon>
    </lineage>
</organism>
<comment type="caution">
    <text evidence="2">The sequence shown here is derived from an EMBL/GenBank/DDBJ whole genome shotgun (WGS) entry which is preliminary data.</text>
</comment>